<evidence type="ECO:0000313" key="3">
    <source>
        <dbReference type="EMBL" id="KAK8781056.1"/>
    </source>
</evidence>
<feature type="region of interest" description="Disordered" evidence="1">
    <location>
        <begin position="22"/>
        <end position="79"/>
    </location>
</feature>
<dbReference type="EMBL" id="JARKHS020008094">
    <property type="protein sequence ID" value="KAK8781056.1"/>
    <property type="molecule type" value="Genomic_DNA"/>
</dbReference>
<comment type="caution">
    <text evidence="3">The sequence shown here is derived from an EMBL/GenBank/DDBJ whole genome shotgun (WGS) entry which is preliminary data.</text>
</comment>
<keyword evidence="2" id="KW-0472">Membrane</keyword>
<evidence type="ECO:0000256" key="1">
    <source>
        <dbReference type="SAM" id="MobiDB-lite"/>
    </source>
</evidence>
<evidence type="ECO:0000313" key="4">
    <source>
        <dbReference type="Proteomes" id="UP001321473"/>
    </source>
</evidence>
<feature type="transmembrane region" description="Helical" evidence="2">
    <location>
        <begin position="252"/>
        <end position="276"/>
    </location>
</feature>
<keyword evidence="2" id="KW-1133">Transmembrane helix</keyword>
<keyword evidence="4" id="KW-1185">Reference proteome</keyword>
<sequence length="325" mass="34532">MKMQPVFAPVAVHGVAAPDSALIIQSPKTQEGKGPESNPYQPTAKEKKELKMVVGPRARRAPRSSGVAEPSSALSSVSRDPKGLDLMQFFWNNFMAAPPVVNPDFVPRPAAAVPIVPGVIRLDEKANGTELFGIVPSAHTPAVVSKTNSSDKVNATDIKPVAGLISVDFEVFVFSNPGKKNSTEERGLNGMYLPGARKPFPQLPTNRSAYSSLEAFPAQYVAVNAAAAPTSPPPQDGTSASNSMADKGFTKISLLLLLLVVACSISCVLGSTLPFVMQKKRIQNVRSPSVWVSKSGKKILRPWGAPVNASSVPPVRLVTDSWQKA</sequence>
<protein>
    <submittedName>
        <fullName evidence="3">Uncharacterized protein</fullName>
    </submittedName>
</protein>
<reference evidence="3 4" key="1">
    <citation type="journal article" date="2023" name="Arcadia Sci">
        <title>De novo assembly of a long-read Amblyomma americanum tick genome.</title>
        <authorList>
            <person name="Chou S."/>
            <person name="Poskanzer K.E."/>
            <person name="Rollins M."/>
            <person name="Thuy-Boun P.S."/>
        </authorList>
    </citation>
    <scope>NUCLEOTIDE SEQUENCE [LARGE SCALE GENOMIC DNA]</scope>
    <source>
        <strain evidence="3">F_SG_1</strain>
        <tissue evidence="3">Salivary glands</tissue>
    </source>
</reference>
<accession>A0AAQ4F1Q9</accession>
<evidence type="ECO:0000256" key="2">
    <source>
        <dbReference type="SAM" id="Phobius"/>
    </source>
</evidence>
<dbReference type="Proteomes" id="UP001321473">
    <property type="component" value="Unassembled WGS sequence"/>
</dbReference>
<organism evidence="3 4">
    <name type="scientific">Amblyomma americanum</name>
    <name type="common">Lone star tick</name>
    <dbReference type="NCBI Taxonomy" id="6943"/>
    <lineage>
        <taxon>Eukaryota</taxon>
        <taxon>Metazoa</taxon>
        <taxon>Ecdysozoa</taxon>
        <taxon>Arthropoda</taxon>
        <taxon>Chelicerata</taxon>
        <taxon>Arachnida</taxon>
        <taxon>Acari</taxon>
        <taxon>Parasitiformes</taxon>
        <taxon>Ixodida</taxon>
        <taxon>Ixodoidea</taxon>
        <taxon>Ixodidae</taxon>
        <taxon>Amblyomminae</taxon>
        <taxon>Amblyomma</taxon>
    </lineage>
</organism>
<name>A0AAQ4F1Q9_AMBAM</name>
<keyword evidence="2" id="KW-0812">Transmembrane</keyword>
<proteinExistence type="predicted"/>
<dbReference type="AlphaFoldDB" id="A0AAQ4F1Q9"/>
<gene>
    <name evidence="3" type="ORF">V5799_017602</name>
</gene>